<dbReference type="PROSITE" id="PS50048">
    <property type="entry name" value="ZN2_CY6_FUNGAL_2"/>
    <property type="match status" value="1"/>
</dbReference>
<reference evidence="4 5" key="1">
    <citation type="submission" date="2014-04" db="EMBL/GenBank/DDBJ databases">
        <authorList>
            <consortium name="DOE Joint Genome Institute"/>
            <person name="Kuo A."/>
            <person name="Martino E."/>
            <person name="Perotto S."/>
            <person name="Kohler A."/>
            <person name="Nagy L.G."/>
            <person name="Floudas D."/>
            <person name="Copeland A."/>
            <person name="Barry K.W."/>
            <person name="Cichocki N."/>
            <person name="Veneault-Fourrey C."/>
            <person name="LaButti K."/>
            <person name="Lindquist E.A."/>
            <person name="Lipzen A."/>
            <person name="Lundell T."/>
            <person name="Morin E."/>
            <person name="Murat C."/>
            <person name="Sun H."/>
            <person name="Tunlid A."/>
            <person name="Henrissat B."/>
            <person name="Grigoriev I.V."/>
            <person name="Hibbett D.S."/>
            <person name="Martin F."/>
            <person name="Nordberg H.P."/>
            <person name="Cantor M.N."/>
            <person name="Hua S.X."/>
        </authorList>
    </citation>
    <scope>NUCLEOTIDE SEQUENCE [LARGE SCALE GENOMIC DNA]</scope>
    <source>
        <strain evidence="4 5">Zn</strain>
    </source>
</reference>
<dbReference type="HOGENOM" id="CLU_024934_5_2_1"/>
<dbReference type="InterPro" id="IPR036864">
    <property type="entry name" value="Zn2-C6_fun-type_DNA-bd_sf"/>
</dbReference>
<sequence length="388" mass="43787">MGESSLTRQTHRKTRAGCINCKKRKIKCDEQKPVCIKCLRHKLNCSFSASHDSATPLTPSTVGASPSNTVSPASVGSQSLASENSEVYLNVIHLELLYNFVTFTSSTFSNNETIKILWQTSVVTAGFSCDYVMLSILAFSALHLSRLKPDKHHFYLSQATSLHQAALSKGSPAIGNITAEKAEHLCLFAALTFYFALGRPRAPGDFLIEGQSGLTEWLVMFRGMRAIVESTETSALYTGPLGPMFAAGMQRSELQLSAPMQADHLWTLQRLINDAMSSREELHVYNLAIDQLREAFNLLYNQNTLLIETADVFRWLYRLSDEYLLFINQRRAEALVIFAYFCVLLKRLDAMWWIQGSGSHLFAQIYSTLDETYRLWIIWPMREIGWTP</sequence>
<dbReference type="CDD" id="cd00067">
    <property type="entry name" value="GAL4"/>
    <property type="match status" value="1"/>
</dbReference>
<keyword evidence="5" id="KW-1185">Reference proteome</keyword>
<dbReference type="PANTHER" id="PTHR47657:SF7">
    <property type="entry name" value="STEROL REGULATORY ELEMENT-BINDING PROTEIN ECM22"/>
    <property type="match status" value="1"/>
</dbReference>
<dbReference type="PANTHER" id="PTHR47657">
    <property type="entry name" value="STEROL REGULATORY ELEMENT-BINDING PROTEIN ECM22"/>
    <property type="match status" value="1"/>
</dbReference>
<dbReference type="InterPro" id="IPR052400">
    <property type="entry name" value="Zn2-C6_fungal_TF"/>
</dbReference>
<dbReference type="GO" id="GO:0008270">
    <property type="term" value="F:zinc ion binding"/>
    <property type="evidence" value="ECO:0007669"/>
    <property type="project" value="InterPro"/>
</dbReference>
<dbReference type="AlphaFoldDB" id="A0A0C3GYH9"/>
<dbReference type="InterPro" id="IPR021858">
    <property type="entry name" value="Fun_TF"/>
</dbReference>
<dbReference type="Pfam" id="PF11951">
    <property type="entry name" value="Fungal_trans_2"/>
    <property type="match status" value="1"/>
</dbReference>
<proteinExistence type="predicted"/>
<protein>
    <recommendedName>
        <fullName evidence="3">Zn(2)-C6 fungal-type domain-containing protein</fullName>
    </recommendedName>
</protein>
<evidence type="ECO:0000259" key="3">
    <source>
        <dbReference type="PROSITE" id="PS50048"/>
    </source>
</evidence>
<dbReference type="EMBL" id="KN832887">
    <property type="protein sequence ID" value="KIM95331.1"/>
    <property type="molecule type" value="Genomic_DNA"/>
</dbReference>
<feature type="region of interest" description="Disordered" evidence="2">
    <location>
        <begin position="52"/>
        <end position="76"/>
    </location>
</feature>
<dbReference type="SUPFAM" id="SSF57701">
    <property type="entry name" value="Zn2/Cys6 DNA-binding domain"/>
    <property type="match status" value="1"/>
</dbReference>
<dbReference type="InParanoid" id="A0A0C3GYH9"/>
<gene>
    <name evidence="4" type="ORF">OIDMADRAFT_148946</name>
</gene>
<name>A0A0C3GYH9_OIDMZ</name>
<evidence type="ECO:0000256" key="1">
    <source>
        <dbReference type="ARBA" id="ARBA00023242"/>
    </source>
</evidence>
<evidence type="ECO:0000256" key="2">
    <source>
        <dbReference type="SAM" id="MobiDB-lite"/>
    </source>
</evidence>
<dbReference type="OrthoDB" id="5386330at2759"/>
<dbReference type="Pfam" id="PF00172">
    <property type="entry name" value="Zn_clus"/>
    <property type="match status" value="1"/>
</dbReference>
<reference evidence="5" key="2">
    <citation type="submission" date="2015-01" db="EMBL/GenBank/DDBJ databases">
        <title>Evolutionary Origins and Diversification of the Mycorrhizal Mutualists.</title>
        <authorList>
            <consortium name="DOE Joint Genome Institute"/>
            <consortium name="Mycorrhizal Genomics Consortium"/>
            <person name="Kohler A."/>
            <person name="Kuo A."/>
            <person name="Nagy L.G."/>
            <person name="Floudas D."/>
            <person name="Copeland A."/>
            <person name="Barry K.W."/>
            <person name="Cichocki N."/>
            <person name="Veneault-Fourrey C."/>
            <person name="LaButti K."/>
            <person name="Lindquist E.A."/>
            <person name="Lipzen A."/>
            <person name="Lundell T."/>
            <person name="Morin E."/>
            <person name="Murat C."/>
            <person name="Riley R."/>
            <person name="Ohm R."/>
            <person name="Sun H."/>
            <person name="Tunlid A."/>
            <person name="Henrissat B."/>
            <person name="Grigoriev I.V."/>
            <person name="Hibbett D.S."/>
            <person name="Martin F."/>
        </authorList>
    </citation>
    <scope>NUCLEOTIDE SEQUENCE [LARGE SCALE GENOMIC DNA]</scope>
    <source>
        <strain evidence="5">Zn</strain>
    </source>
</reference>
<dbReference type="PRINTS" id="PR00755">
    <property type="entry name" value="AFLATOXINBRP"/>
</dbReference>
<dbReference type="SMART" id="SM00066">
    <property type="entry name" value="GAL4"/>
    <property type="match status" value="1"/>
</dbReference>
<evidence type="ECO:0000313" key="5">
    <source>
        <dbReference type="Proteomes" id="UP000054321"/>
    </source>
</evidence>
<dbReference type="PROSITE" id="PS00463">
    <property type="entry name" value="ZN2_CY6_FUNGAL_1"/>
    <property type="match status" value="1"/>
</dbReference>
<feature type="domain" description="Zn(2)-C6 fungal-type" evidence="3">
    <location>
        <begin position="17"/>
        <end position="47"/>
    </location>
</feature>
<organism evidence="4 5">
    <name type="scientific">Oidiodendron maius (strain Zn)</name>
    <dbReference type="NCBI Taxonomy" id="913774"/>
    <lineage>
        <taxon>Eukaryota</taxon>
        <taxon>Fungi</taxon>
        <taxon>Dikarya</taxon>
        <taxon>Ascomycota</taxon>
        <taxon>Pezizomycotina</taxon>
        <taxon>Leotiomycetes</taxon>
        <taxon>Leotiomycetes incertae sedis</taxon>
        <taxon>Myxotrichaceae</taxon>
        <taxon>Oidiodendron</taxon>
    </lineage>
</organism>
<dbReference type="GO" id="GO:0000981">
    <property type="term" value="F:DNA-binding transcription factor activity, RNA polymerase II-specific"/>
    <property type="evidence" value="ECO:0007669"/>
    <property type="project" value="InterPro"/>
</dbReference>
<accession>A0A0C3GYH9</accession>
<dbReference type="STRING" id="913774.A0A0C3GYH9"/>
<keyword evidence="1" id="KW-0539">Nucleus</keyword>
<dbReference type="Gene3D" id="4.10.240.10">
    <property type="entry name" value="Zn(2)-C6 fungal-type DNA-binding domain"/>
    <property type="match status" value="1"/>
</dbReference>
<dbReference type="Proteomes" id="UP000054321">
    <property type="component" value="Unassembled WGS sequence"/>
</dbReference>
<evidence type="ECO:0000313" key="4">
    <source>
        <dbReference type="EMBL" id="KIM95331.1"/>
    </source>
</evidence>
<dbReference type="InterPro" id="IPR001138">
    <property type="entry name" value="Zn2Cys6_DnaBD"/>
</dbReference>